<feature type="domain" description="Peptidase M48" evidence="7">
    <location>
        <begin position="67"/>
        <end position="231"/>
    </location>
</feature>
<dbReference type="GO" id="GO:0051603">
    <property type="term" value="P:proteolysis involved in protein catabolic process"/>
    <property type="evidence" value="ECO:0007669"/>
    <property type="project" value="TreeGrafter"/>
</dbReference>
<evidence type="ECO:0000313" key="8">
    <source>
        <dbReference type="EMBL" id="MYM56664.1"/>
    </source>
</evidence>
<dbReference type="InterPro" id="IPR001915">
    <property type="entry name" value="Peptidase_M48"/>
</dbReference>
<dbReference type="GO" id="GO:0016020">
    <property type="term" value="C:membrane"/>
    <property type="evidence" value="ECO:0007669"/>
    <property type="project" value="TreeGrafter"/>
</dbReference>
<dbReference type="RefSeq" id="WP_160974576.1">
    <property type="nucleotide sequence ID" value="NZ_WWEN01000007.1"/>
</dbReference>
<dbReference type="GO" id="GO:0046872">
    <property type="term" value="F:metal ion binding"/>
    <property type="evidence" value="ECO:0007669"/>
    <property type="project" value="UniProtKB-KW"/>
</dbReference>
<dbReference type="PANTHER" id="PTHR22726:SF1">
    <property type="entry name" value="METALLOENDOPEPTIDASE OMA1, MITOCHONDRIAL"/>
    <property type="match status" value="1"/>
</dbReference>
<dbReference type="Proteomes" id="UP000479043">
    <property type="component" value="Unassembled WGS sequence"/>
</dbReference>
<keyword evidence="2" id="KW-0479">Metal-binding</keyword>
<dbReference type="InterPro" id="IPR051156">
    <property type="entry name" value="Mito/Outer_Membr_Metalloprot"/>
</dbReference>
<evidence type="ECO:0000256" key="5">
    <source>
        <dbReference type="ARBA" id="ARBA00023049"/>
    </source>
</evidence>
<accession>A0A6L8LL10</accession>
<dbReference type="EMBL" id="WWEN01000007">
    <property type="protein sequence ID" value="MYM56664.1"/>
    <property type="molecule type" value="Genomic_DNA"/>
</dbReference>
<keyword evidence="3 6" id="KW-0378">Hydrolase</keyword>
<reference evidence="8 9" key="1">
    <citation type="submission" date="2020-01" db="EMBL/GenBank/DDBJ databases">
        <authorList>
            <person name="Chen S."/>
        </authorList>
    </citation>
    <scope>NUCLEOTIDE SEQUENCE [LARGE SCALE GENOMIC DNA]</scope>
    <source>
        <strain evidence="8 9">GS-10</strain>
    </source>
</reference>
<organism evidence="8 9">
    <name type="scientific">Thalassovita mangrovi</name>
    <dbReference type="NCBI Taxonomy" id="2692236"/>
    <lineage>
        <taxon>Bacteria</taxon>
        <taxon>Pseudomonadati</taxon>
        <taxon>Pseudomonadota</taxon>
        <taxon>Alphaproteobacteria</taxon>
        <taxon>Rhodobacterales</taxon>
        <taxon>Roseobacteraceae</taxon>
        <taxon>Thalassovita</taxon>
    </lineage>
</organism>
<evidence type="ECO:0000256" key="4">
    <source>
        <dbReference type="ARBA" id="ARBA00022833"/>
    </source>
</evidence>
<keyword evidence="9" id="KW-1185">Reference proteome</keyword>
<dbReference type="AlphaFoldDB" id="A0A6L8LL10"/>
<keyword evidence="1 6" id="KW-0645">Protease</keyword>
<evidence type="ECO:0000256" key="6">
    <source>
        <dbReference type="RuleBase" id="RU003983"/>
    </source>
</evidence>
<evidence type="ECO:0000313" key="9">
    <source>
        <dbReference type="Proteomes" id="UP000479043"/>
    </source>
</evidence>
<keyword evidence="5 6" id="KW-0482">Metalloprotease</keyword>
<protein>
    <submittedName>
        <fullName evidence="8">M48 family metalloprotease</fullName>
    </submittedName>
</protein>
<gene>
    <name evidence="8" type="ORF">GR167_15200</name>
</gene>
<name>A0A6L8LL10_9RHOB</name>
<dbReference type="CDD" id="cd07324">
    <property type="entry name" value="M48C_Oma1-like"/>
    <property type="match status" value="1"/>
</dbReference>
<proteinExistence type="inferred from homology"/>
<keyword evidence="4 6" id="KW-0862">Zinc</keyword>
<evidence type="ECO:0000256" key="1">
    <source>
        <dbReference type="ARBA" id="ARBA00022670"/>
    </source>
</evidence>
<dbReference type="Gene3D" id="3.30.2010.10">
    <property type="entry name" value="Metalloproteases ('zincins'), catalytic domain"/>
    <property type="match status" value="1"/>
</dbReference>
<dbReference type="PROSITE" id="PS51257">
    <property type="entry name" value="PROKAR_LIPOPROTEIN"/>
    <property type="match status" value="1"/>
</dbReference>
<evidence type="ECO:0000256" key="3">
    <source>
        <dbReference type="ARBA" id="ARBA00022801"/>
    </source>
</evidence>
<dbReference type="PANTHER" id="PTHR22726">
    <property type="entry name" value="METALLOENDOPEPTIDASE OMA1"/>
    <property type="match status" value="1"/>
</dbReference>
<comment type="similarity">
    <text evidence="6">Belongs to the peptidase M48 family.</text>
</comment>
<evidence type="ECO:0000256" key="2">
    <source>
        <dbReference type="ARBA" id="ARBA00022723"/>
    </source>
</evidence>
<sequence>MRLFLILAVAFGLAGCMEVPAGAERPAPEAAAEKAPVKPSAQAARMFVEVAQAVEPVAEAQCRELAPGINCDFKIVVDNKDGGEANAHQFLTRGGRPILMFNFGLINMVRNSDELAFVMCHEAAHHIAGHLAMQEINARQGAAVLAELASANGASTKEIREARELGATLGALQYSKEFELEADELGTIITLRAGYNPMIGARFFNRLPNPGDKMLGTHPPNSARVEAVRRTAKNYLASEFVADFQ</sequence>
<comment type="cofactor">
    <cofactor evidence="6">
        <name>Zn(2+)</name>
        <dbReference type="ChEBI" id="CHEBI:29105"/>
    </cofactor>
    <text evidence="6">Binds 1 zinc ion per subunit.</text>
</comment>
<comment type="caution">
    <text evidence="8">The sequence shown here is derived from an EMBL/GenBank/DDBJ whole genome shotgun (WGS) entry which is preliminary data.</text>
</comment>
<evidence type="ECO:0000259" key="7">
    <source>
        <dbReference type="Pfam" id="PF01435"/>
    </source>
</evidence>
<dbReference type="GO" id="GO:0004222">
    <property type="term" value="F:metalloendopeptidase activity"/>
    <property type="evidence" value="ECO:0007669"/>
    <property type="project" value="InterPro"/>
</dbReference>
<dbReference type="Pfam" id="PF01435">
    <property type="entry name" value="Peptidase_M48"/>
    <property type="match status" value="1"/>
</dbReference>